<gene>
    <name evidence="1" type="ORF">EZS27_005864</name>
</gene>
<name>A0A5J4SKE0_9ZZZZ</name>
<accession>A0A5J4SKE0</accession>
<dbReference type="AlphaFoldDB" id="A0A5J4SKE0"/>
<comment type="caution">
    <text evidence="1">The sequence shown here is derived from an EMBL/GenBank/DDBJ whole genome shotgun (WGS) entry which is preliminary data.</text>
</comment>
<evidence type="ECO:0000313" key="1">
    <source>
        <dbReference type="EMBL" id="KAA6346619.1"/>
    </source>
</evidence>
<reference evidence="1" key="1">
    <citation type="submission" date="2019-03" db="EMBL/GenBank/DDBJ databases">
        <title>Single cell metagenomics reveals metabolic interactions within the superorganism composed of flagellate Streblomastix strix and complex community of Bacteroidetes bacteria on its surface.</title>
        <authorList>
            <person name="Treitli S.C."/>
            <person name="Kolisko M."/>
            <person name="Husnik F."/>
            <person name="Keeling P."/>
            <person name="Hampl V."/>
        </authorList>
    </citation>
    <scope>NUCLEOTIDE SEQUENCE</scope>
    <source>
        <strain evidence="1">STM</strain>
    </source>
</reference>
<protein>
    <submittedName>
        <fullName evidence="1">Uncharacterized protein</fullName>
    </submittedName>
</protein>
<organism evidence="1">
    <name type="scientific">termite gut metagenome</name>
    <dbReference type="NCBI Taxonomy" id="433724"/>
    <lineage>
        <taxon>unclassified sequences</taxon>
        <taxon>metagenomes</taxon>
        <taxon>organismal metagenomes</taxon>
    </lineage>
</organism>
<dbReference type="EMBL" id="SNRY01000124">
    <property type="protein sequence ID" value="KAA6346619.1"/>
    <property type="molecule type" value="Genomic_DNA"/>
</dbReference>
<proteinExistence type="predicted"/>
<sequence length="39" mass="4519">MKQIQYQKQKELHSKDYDKLTKLSSEVGIPTSAVIQIIE</sequence>